<dbReference type="Proteomes" id="UP000016569">
    <property type="component" value="Unassembled WGS sequence"/>
</dbReference>
<dbReference type="OrthoDB" id="7204241at2"/>
<evidence type="ECO:0000256" key="1">
    <source>
        <dbReference type="SAM" id="SignalP"/>
    </source>
</evidence>
<organism evidence="2 3">
    <name type="scientific">Brevundimonas abyssalis TAR-001</name>
    <dbReference type="NCBI Taxonomy" id="1391729"/>
    <lineage>
        <taxon>Bacteria</taxon>
        <taxon>Pseudomonadati</taxon>
        <taxon>Pseudomonadota</taxon>
        <taxon>Alphaproteobacteria</taxon>
        <taxon>Caulobacterales</taxon>
        <taxon>Caulobacteraceae</taxon>
        <taxon>Brevundimonas</taxon>
    </lineage>
</organism>
<accession>A0A8E0TS64</accession>
<dbReference type="PROSITE" id="PS51257">
    <property type="entry name" value="PROKAR_LIPOPROTEIN"/>
    <property type="match status" value="1"/>
</dbReference>
<sequence length="258" mass="26109">MKRLIAGCRAGAGAAALILLAACGDQPEADTREPGELQTSWAAPARLETAVFGPNGVTLTGAAAPGDRIVLTDTAGVSVAATAGDDGVFSLRLATPAEVSLYHAEIQSRGSQARAGEWLAITRGPDAVAAVLAPGAVVTPLNHAGLLSGVDYDGSAVLVSGAALPGEPVRVSLDDRPAQAVTVDQTGRYVARFASVPPGPRRFRVEAGERIQDVVLTLTAPPEALGTSGSAVATRIDWPTPGGGFQSSWILNAGDDDG</sequence>
<evidence type="ECO:0000313" key="2">
    <source>
        <dbReference type="EMBL" id="GAD60202.1"/>
    </source>
</evidence>
<proteinExistence type="predicted"/>
<dbReference type="RefSeq" id="WP_021698296.1">
    <property type="nucleotide sequence ID" value="NZ_BATC01000058.1"/>
</dbReference>
<comment type="caution">
    <text evidence="2">The sequence shown here is derived from an EMBL/GenBank/DDBJ whole genome shotgun (WGS) entry which is preliminary data.</text>
</comment>
<dbReference type="InterPro" id="IPR013783">
    <property type="entry name" value="Ig-like_fold"/>
</dbReference>
<dbReference type="Gene3D" id="2.60.40.10">
    <property type="entry name" value="Immunoglobulins"/>
    <property type="match status" value="1"/>
</dbReference>
<feature type="signal peptide" evidence="1">
    <location>
        <begin position="1"/>
        <end position="21"/>
    </location>
</feature>
<gene>
    <name evidence="2" type="ORF">MBEBAB_2452</name>
</gene>
<name>A0A8E0TS64_9CAUL</name>
<feature type="chain" id="PRO_5033991906" description="Carboxypeptidase regulatory-like domain-containing protein" evidence="1">
    <location>
        <begin position="22"/>
        <end position="258"/>
    </location>
</feature>
<protein>
    <recommendedName>
        <fullName evidence="4">Carboxypeptidase regulatory-like domain-containing protein</fullName>
    </recommendedName>
</protein>
<reference evidence="3" key="1">
    <citation type="journal article" date="2013" name="Genome Announc.">
        <title>Draft Genome Sequence of the Dimorphic Prosthecate Bacterium Brevundimonas abyssalis TAR-001T.</title>
        <authorList>
            <person name="Tsubouchi T."/>
            <person name="Nishi S."/>
            <person name="Usui K."/>
            <person name="Shimane Y."/>
            <person name="Takaki Y."/>
            <person name="Maruyama T."/>
            <person name="Hatada Y."/>
        </authorList>
    </citation>
    <scope>NUCLEOTIDE SEQUENCE [LARGE SCALE GENOMIC DNA]</scope>
    <source>
        <strain evidence="3">TAR-001</strain>
    </source>
</reference>
<evidence type="ECO:0008006" key="4">
    <source>
        <dbReference type="Google" id="ProtNLM"/>
    </source>
</evidence>
<dbReference type="EMBL" id="BATC01000058">
    <property type="protein sequence ID" value="GAD60202.1"/>
    <property type="molecule type" value="Genomic_DNA"/>
</dbReference>
<keyword evidence="3" id="KW-1185">Reference proteome</keyword>
<evidence type="ECO:0000313" key="3">
    <source>
        <dbReference type="Proteomes" id="UP000016569"/>
    </source>
</evidence>
<keyword evidence="1" id="KW-0732">Signal</keyword>
<dbReference type="AlphaFoldDB" id="A0A8E0TS64"/>